<evidence type="ECO:0000313" key="3">
    <source>
        <dbReference type="Proteomes" id="UP000244338"/>
    </source>
</evidence>
<accession>A0A2R6Y4Z8</accession>
<keyword evidence="1" id="KW-1133">Transmembrane helix</keyword>
<dbReference type="Proteomes" id="UP000244338">
    <property type="component" value="Unassembled WGS sequence"/>
</dbReference>
<keyword evidence="1" id="KW-0472">Membrane</keyword>
<sequence>MRGRLFFKTLNLLCTYLNAFIVILTVRYQNEMLRIKDGCQNDGFMFKSL</sequence>
<feature type="transmembrane region" description="Helical" evidence="1">
    <location>
        <begin position="6"/>
        <end position="26"/>
    </location>
</feature>
<gene>
    <name evidence="2" type="ORF">BSOLF_0933</name>
</gene>
<keyword evidence="1" id="KW-0812">Transmembrane</keyword>
<evidence type="ECO:0000313" key="2">
    <source>
        <dbReference type="EMBL" id="PTQ57738.1"/>
    </source>
</evidence>
<organism evidence="2 3">
    <name type="scientific">Candidatus Carbonibacillus altaicus</name>
    <dbReference type="NCBI Taxonomy" id="2163959"/>
    <lineage>
        <taxon>Bacteria</taxon>
        <taxon>Bacillati</taxon>
        <taxon>Bacillota</taxon>
        <taxon>Bacilli</taxon>
        <taxon>Bacillales</taxon>
        <taxon>Candidatus Carbonibacillus</taxon>
    </lineage>
</organism>
<proteinExistence type="predicted"/>
<dbReference type="AlphaFoldDB" id="A0A2R6Y4Z8"/>
<dbReference type="EMBL" id="PEBX01000003">
    <property type="protein sequence ID" value="PTQ57738.1"/>
    <property type="molecule type" value="Genomic_DNA"/>
</dbReference>
<reference evidence="3" key="1">
    <citation type="journal article" date="2018" name="Sci. Rep.">
        <title>Lignite coal burning seam in the remote Altai Mountains harbors a hydrogen-driven thermophilic microbial community.</title>
        <authorList>
            <person name="Kadnikov V.V."/>
            <person name="Mardanov A.V."/>
            <person name="Ivasenko D.A."/>
            <person name="Antsiferov D.V."/>
            <person name="Beletsky A.V."/>
            <person name="Karnachuk O.V."/>
            <person name="Ravin N.V."/>
        </authorList>
    </citation>
    <scope>NUCLEOTIDE SEQUENCE [LARGE SCALE GENOMIC DNA]</scope>
</reference>
<comment type="caution">
    <text evidence="2">The sequence shown here is derived from an EMBL/GenBank/DDBJ whole genome shotgun (WGS) entry which is preliminary data.</text>
</comment>
<name>A0A2R6Y4Z8_9BACL</name>
<evidence type="ECO:0000256" key="1">
    <source>
        <dbReference type="SAM" id="Phobius"/>
    </source>
</evidence>
<protein>
    <submittedName>
        <fullName evidence="2">Uncharacterized protein</fullName>
    </submittedName>
</protein>